<dbReference type="AlphaFoldDB" id="A0A024G6Z6"/>
<reference evidence="2 3" key="1">
    <citation type="submission" date="2012-05" db="EMBL/GenBank/DDBJ databases">
        <title>Recombination and specialization in a pathogen metapopulation.</title>
        <authorList>
            <person name="Gardiner A."/>
            <person name="Kemen E."/>
            <person name="Schultz-Larsen T."/>
            <person name="MacLean D."/>
            <person name="Van Oosterhout C."/>
            <person name="Jones J.D.G."/>
        </authorList>
    </citation>
    <scope>NUCLEOTIDE SEQUENCE [LARGE SCALE GENOMIC DNA]</scope>
    <source>
        <strain evidence="2 3">Ac Nc2</strain>
    </source>
</reference>
<evidence type="ECO:0000313" key="2">
    <source>
        <dbReference type="EMBL" id="CCI42096.1"/>
    </source>
</evidence>
<gene>
    <name evidence="2" type="ORF">BN9_028800</name>
</gene>
<feature type="region of interest" description="Disordered" evidence="1">
    <location>
        <begin position="1"/>
        <end position="24"/>
    </location>
</feature>
<accession>A0A024G6Z6</accession>
<dbReference type="Proteomes" id="UP000053237">
    <property type="component" value="Unassembled WGS sequence"/>
</dbReference>
<evidence type="ECO:0000313" key="3">
    <source>
        <dbReference type="Proteomes" id="UP000053237"/>
    </source>
</evidence>
<keyword evidence="3" id="KW-1185">Reference proteome</keyword>
<comment type="caution">
    <text evidence="2">The sequence shown here is derived from an EMBL/GenBank/DDBJ whole genome shotgun (WGS) entry which is preliminary data.</text>
</comment>
<proteinExistence type="predicted"/>
<name>A0A024G6Z6_9STRA</name>
<dbReference type="InParanoid" id="A0A024G6Z6"/>
<protein>
    <submittedName>
        <fullName evidence="2">Uncharacterized protein</fullName>
    </submittedName>
</protein>
<organism evidence="2 3">
    <name type="scientific">Albugo candida</name>
    <dbReference type="NCBI Taxonomy" id="65357"/>
    <lineage>
        <taxon>Eukaryota</taxon>
        <taxon>Sar</taxon>
        <taxon>Stramenopiles</taxon>
        <taxon>Oomycota</taxon>
        <taxon>Peronosporomycetes</taxon>
        <taxon>Albuginales</taxon>
        <taxon>Albuginaceae</taxon>
        <taxon>Albugo</taxon>
    </lineage>
</organism>
<dbReference type="EMBL" id="CAIX01000029">
    <property type="protein sequence ID" value="CCI42096.1"/>
    <property type="molecule type" value="Genomic_DNA"/>
</dbReference>
<evidence type="ECO:0000256" key="1">
    <source>
        <dbReference type="SAM" id="MobiDB-lite"/>
    </source>
</evidence>
<sequence>MGRKPEQKGFHSVSNQSVVQETDEPVGLHPGYLRRVIDSFDERLLTIQLDISENDEGLTTINQVTSNMRFFRLQTSDLDDSTWELDFRSVFQLRVQDAFLDRKLILRVFFSNTPVSPSSEYPSDLETSLDLNSFDDNELTNSSEKYSDQIERTCDHDIVCVQELCVVRPLATSSEVVMLQENCHGVVVSIKNVHKEALITLKDMQLCSKMLSTHLNSTLPSTQQSSAQQICPPILNILPETLYPRETFTTCFVLEKNESNEKFSALSISWSTMINSRCIDIRECISCSANHLPDLFPFKREKQLPPVKMESLLSHFLHDISSTRQQLLVQKNSDIQLKVALIDHARTELKVGMQVSICIQVSNVSMQTSYDLYVLHETLMQSDQNPCANTGWLSFEASQRLG</sequence>